<feature type="compositionally biased region" description="Acidic residues" evidence="1">
    <location>
        <begin position="57"/>
        <end position="68"/>
    </location>
</feature>
<keyword evidence="3" id="KW-1185">Reference proteome</keyword>
<accession>A0A8H7REI0</accession>
<gene>
    <name evidence="2" type="ORF">INT47_006083</name>
</gene>
<evidence type="ECO:0000313" key="2">
    <source>
        <dbReference type="EMBL" id="KAG2208228.1"/>
    </source>
</evidence>
<sequence>MPSSNPASDKKRKSTKASSKHSDDEPVKSTKKSSHKLQDQPKHKSTKKSKKPKEPVSDIDSDDDDNIEENTTTTQKITRQTTRDSDSEGSRTQENSEDDSDNDSGADSDAHSDSEDSSEEDERDIKDIANDATEQLQGNIEKIVTGDDSDDNAQSDADALTTMNAIMEYNKTLIQKLEALEARSGGLKKGDIQNSVHDTMHEVYTKYNKKEESTGTHQSHVFELPVGDMMKGYGAFSTSITDDKKDKDEKKHTDDEASTVKDDDDNIRIGDGVKDDIVVKVEATKGGITFSIHIPRN</sequence>
<dbReference type="EMBL" id="JAEPRD010000020">
    <property type="protein sequence ID" value="KAG2208228.1"/>
    <property type="molecule type" value="Genomic_DNA"/>
</dbReference>
<feature type="compositionally biased region" description="Acidic residues" evidence="1">
    <location>
        <begin position="95"/>
        <end position="106"/>
    </location>
</feature>
<proteinExistence type="predicted"/>
<protein>
    <submittedName>
        <fullName evidence="2">Uncharacterized protein</fullName>
    </submittedName>
</protein>
<evidence type="ECO:0000313" key="3">
    <source>
        <dbReference type="Proteomes" id="UP000603453"/>
    </source>
</evidence>
<feature type="compositionally biased region" description="Low complexity" evidence="1">
    <location>
        <begin position="69"/>
        <end position="80"/>
    </location>
</feature>
<feature type="compositionally biased region" description="Basic and acidic residues" evidence="1">
    <location>
        <begin position="81"/>
        <end position="91"/>
    </location>
</feature>
<comment type="caution">
    <text evidence="2">The sequence shown here is derived from an EMBL/GenBank/DDBJ whole genome shotgun (WGS) entry which is preliminary data.</text>
</comment>
<evidence type="ECO:0000256" key="1">
    <source>
        <dbReference type="SAM" id="MobiDB-lite"/>
    </source>
</evidence>
<organism evidence="2 3">
    <name type="scientific">Mucor saturninus</name>
    <dbReference type="NCBI Taxonomy" id="64648"/>
    <lineage>
        <taxon>Eukaryota</taxon>
        <taxon>Fungi</taxon>
        <taxon>Fungi incertae sedis</taxon>
        <taxon>Mucoromycota</taxon>
        <taxon>Mucoromycotina</taxon>
        <taxon>Mucoromycetes</taxon>
        <taxon>Mucorales</taxon>
        <taxon>Mucorineae</taxon>
        <taxon>Mucoraceae</taxon>
        <taxon>Mucor</taxon>
    </lineage>
</organism>
<feature type="compositionally biased region" description="Basic residues" evidence="1">
    <location>
        <begin position="10"/>
        <end position="19"/>
    </location>
</feature>
<feature type="region of interest" description="Disordered" evidence="1">
    <location>
        <begin position="238"/>
        <end position="270"/>
    </location>
</feature>
<dbReference type="Proteomes" id="UP000603453">
    <property type="component" value="Unassembled WGS sequence"/>
</dbReference>
<reference evidence="2" key="1">
    <citation type="submission" date="2020-12" db="EMBL/GenBank/DDBJ databases">
        <title>Metabolic potential, ecology and presence of endohyphal bacteria is reflected in genomic diversity of Mucoromycotina.</title>
        <authorList>
            <person name="Muszewska A."/>
            <person name="Okrasinska A."/>
            <person name="Steczkiewicz K."/>
            <person name="Drgas O."/>
            <person name="Orlowska M."/>
            <person name="Perlinska-Lenart U."/>
            <person name="Aleksandrzak-Piekarczyk T."/>
            <person name="Szatraj K."/>
            <person name="Zielenkiewicz U."/>
            <person name="Pilsyk S."/>
            <person name="Malc E."/>
            <person name="Mieczkowski P."/>
            <person name="Kruszewska J.S."/>
            <person name="Biernat P."/>
            <person name="Pawlowska J."/>
        </authorList>
    </citation>
    <scope>NUCLEOTIDE SEQUENCE</scope>
    <source>
        <strain evidence="2">WA0000017839</strain>
    </source>
</reference>
<dbReference type="AlphaFoldDB" id="A0A8H7REI0"/>
<name>A0A8H7REI0_9FUNG</name>
<feature type="compositionally biased region" description="Basic and acidic residues" evidence="1">
    <location>
        <begin position="241"/>
        <end position="270"/>
    </location>
</feature>
<dbReference type="OrthoDB" id="2268890at2759"/>
<feature type="region of interest" description="Disordered" evidence="1">
    <location>
        <begin position="1"/>
        <end position="136"/>
    </location>
</feature>